<sequence length="962" mass="107399">MKCSVIFLFIFSFFSITIYAQNIDFDNKIVKNINISESDLQNSLMYFGNKVIFSGYTDSTGYEPWVSDGTQTGTFLLKDIYTGKNSGFKDSYKVVVESSIFFMATTVSNTGLWKTDGTTAGTVKVEGLRTDIYYDRLPHICLFKNNIYINAIADNSTFGSELYKVNPYNLNVTLVKDINPGFAHTTMSSFTSFENEFYFFVYTPELGNELWRSDGTSNGTYIVKDIAPGRGSSVSIYNPKIAQCNNIVFFAADSTSSGNSNNAILWRTDGTSKGTYKIEKQVGNSLQNFPRPDDYNVFGNVLYFTTKSASGYKTLWCYFTETNNIVLISQNVSSVNPLVKTGNKLLFFKESGGIFEVNTTNNSIRTRHSTLTAVNEVTSLKYPYINSAVSGDSFYFNAKNNNTNGFELWKTDSISTRMVFNVAKGKKSKDLLSSNCRDINVSNNRIFFIADDGIHGRELWTSNENNIGEAHIVKNIQNNNTKSSTPTNFKVATNQIYFTASTFIKNDPSDPIFNDVYRYDTVKDSLSLIFESDETSKSPNLVTIFKNRLFFSGSDSFSSTYYEKADKTGFTIFPLSLSSGYPSAIVNNELLFAASTHSSASDRLYKINKQDSLELVSTKPTSIWSMAELNNVLYFQAQHRLTPQNGIELWRSDGTDAGTFMLKDINIGYDSGLNRGKLFKAGNYLYFGASNSSNGTELWRTDGTLEGTIKVASLSTSSNNPIVSFLSVYENKIFFSVSDAENGSYFNRLWVTDIHSLLTSSISDFGKVTHEFNWAYSNPTISHGYCYFNTSNTEKPIWRINLKDNSVSNVLDRLNYPVKGQIIFGDENYVLFTGTIVDPSTNYYVSGIGFIDKEPKNLKIIKSNFFASTIYRIGNNGYFTGNQNEDSELWKVKLCPFSSDLSTSLGLANESTSINVHTHLTVSGKTPFASNNSLSAGNSILFMPGFETTGNVFKADIKGCKF</sequence>
<organism evidence="2 3">
    <name type="scientific">Runella defluvii</name>
    <dbReference type="NCBI Taxonomy" id="370973"/>
    <lineage>
        <taxon>Bacteria</taxon>
        <taxon>Pseudomonadati</taxon>
        <taxon>Bacteroidota</taxon>
        <taxon>Cytophagia</taxon>
        <taxon>Cytophagales</taxon>
        <taxon>Spirosomataceae</taxon>
        <taxon>Runella</taxon>
    </lineage>
</organism>
<keyword evidence="3" id="KW-1185">Reference proteome</keyword>
<evidence type="ECO:0000313" key="2">
    <source>
        <dbReference type="EMBL" id="MBB3841836.1"/>
    </source>
</evidence>
<name>A0A7W5ZS08_9BACT</name>
<dbReference type="NCBIfam" id="NF045639">
    <property type="entry name" value="GCX_COOH"/>
    <property type="match status" value="1"/>
</dbReference>
<keyword evidence="1" id="KW-0732">Signal</keyword>
<evidence type="ECO:0000313" key="3">
    <source>
        <dbReference type="Proteomes" id="UP000541352"/>
    </source>
</evidence>
<dbReference type="InterPro" id="IPR055015">
    <property type="entry name" value="GCX_COOH"/>
</dbReference>
<feature type="chain" id="PRO_5031346932" evidence="1">
    <location>
        <begin position="21"/>
        <end position="962"/>
    </location>
</feature>
<dbReference type="EMBL" id="JACIBY010000021">
    <property type="protein sequence ID" value="MBB3841836.1"/>
    <property type="molecule type" value="Genomic_DNA"/>
</dbReference>
<gene>
    <name evidence="2" type="ORF">FHS57_005865</name>
</gene>
<accession>A0A7W5ZS08</accession>
<reference evidence="2 3" key="1">
    <citation type="submission" date="2020-08" db="EMBL/GenBank/DDBJ databases">
        <title>Genomic Encyclopedia of Type Strains, Phase IV (KMG-IV): sequencing the most valuable type-strain genomes for metagenomic binning, comparative biology and taxonomic classification.</title>
        <authorList>
            <person name="Goeker M."/>
        </authorList>
    </citation>
    <scope>NUCLEOTIDE SEQUENCE [LARGE SCALE GENOMIC DNA]</scope>
    <source>
        <strain evidence="2 3">DSM 17976</strain>
    </source>
</reference>
<feature type="signal peptide" evidence="1">
    <location>
        <begin position="1"/>
        <end position="20"/>
    </location>
</feature>
<dbReference type="RefSeq" id="WP_183979767.1">
    <property type="nucleotide sequence ID" value="NZ_JACIBY010000021.1"/>
</dbReference>
<dbReference type="AlphaFoldDB" id="A0A7W5ZS08"/>
<protein>
    <submittedName>
        <fullName evidence="2">ELWxxDGT repeat protein</fullName>
    </submittedName>
</protein>
<comment type="caution">
    <text evidence="2">The sequence shown here is derived from an EMBL/GenBank/DDBJ whole genome shotgun (WGS) entry which is preliminary data.</text>
</comment>
<evidence type="ECO:0000256" key="1">
    <source>
        <dbReference type="SAM" id="SignalP"/>
    </source>
</evidence>
<proteinExistence type="predicted"/>
<dbReference type="Proteomes" id="UP000541352">
    <property type="component" value="Unassembled WGS sequence"/>
</dbReference>